<dbReference type="InterPro" id="IPR006115">
    <property type="entry name" value="6PGDH_NADP-bd"/>
</dbReference>
<comment type="caution">
    <text evidence="6">The sequence shown here is derived from an EMBL/GenBank/DDBJ whole genome shotgun (WGS) entry which is preliminary data.</text>
</comment>
<name>A0ABU9LGF7_9BACL</name>
<evidence type="ECO:0000256" key="3">
    <source>
        <dbReference type="ARBA" id="ARBA00023027"/>
    </source>
</evidence>
<dbReference type="InterPro" id="IPR029154">
    <property type="entry name" value="HIBADH-like_NADP-bd"/>
</dbReference>
<dbReference type="RefSeq" id="WP_342302562.1">
    <property type="nucleotide sequence ID" value="NZ_JBCEWA010000001.1"/>
</dbReference>
<evidence type="ECO:0000313" key="6">
    <source>
        <dbReference type="EMBL" id="MEL5986892.1"/>
    </source>
</evidence>
<dbReference type="PANTHER" id="PTHR43060">
    <property type="entry name" value="3-HYDROXYISOBUTYRATE DEHYDROGENASE-LIKE 1, MITOCHONDRIAL-RELATED"/>
    <property type="match status" value="1"/>
</dbReference>
<dbReference type="InterPro" id="IPR036291">
    <property type="entry name" value="NAD(P)-bd_dom_sf"/>
</dbReference>
<dbReference type="Pfam" id="PF14833">
    <property type="entry name" value="NAD_binding_11"/>
    <property type="match status" value="1"/>
</dbReference>
<dbReference type="EC" id="1.1.-.-" evidence="6"/>
<keyword evidence="2 6" id="KW-0560">Oxidoreductase</keyword>
<dbReference type="InterPro" id="IPR013328">
    <property type="entry name" value="6PGD_dom2"/>
</dbReference>
<dbReference type="EMBL" id="JBCEWA010000001">
    <property type="protein sequence ID" value="MEL5986892.1"/>
    <property type="molecule type" value="Genomic_DNA"/>
</dbReference>
<evidence type="ECO:0000256" key="1">
    <source>
        <dbReference type="ARBA" id="ARBA00009080"/>
    </source>
</evidence>
<dbReference type="InterPro" id="IPR015815">
    <property type="entry name" value="HIBADH-related"/>
</dbReference>
<comment type="similarity">
    <text evidence="1">Belongs to the HIBADH-related family.</text>
</comment>
<protein>
    <submittedName>
        <fullName evidence="6">NAD(P)-dependent oxidoreductase</fullName>
        <ecNumber evidence="6">1.1.-.-</ecNumber>
    </submittedName>
</protein>
<dbReference type="Gene3D" id="1.10.1040.10">
    <property type="entry name" value="N-(1-d-carboxylethyl)-l-norvaline Dehydrogenase, domain 2"/>
    <property type="match status" value="1"/>
</dbReference>
<evidence type="ECO:0000259" key="5">
    <source>
        <dbReference type="Pfam" id="PF14833"/>
    </source>
</evidence>
<evidence type="ECO:0000259" key="4">
    <source>
        <dbReference type="Pfam" id="PF03446"/>
    </source>
</evidence>
<dbReference type="InterPro" id="IPR008927">
    <property type="entry name" value="6-PGluconate_DH-like_C_sf"/>
</dbReference>
<accession>A0ABU9LGF7</accession>
<dbReference type="SUPFAM" id="SSF48179">
    <property type="entry name" value="6-phosphogluconate dehydrogenase C-terminal domain-like"/>
    <property type="match status" value="1"/>
</dbReference>
<dbReference type="Pfam" id="PF03446">
    <property type="entry name" value="NAD_binding_2"/>
    <property type="match status" value="1"/>
</dbReference>
<keyword evidence="3" id="KW-0520">NAD</keyword>
<dbReference type="PIRSF" id="PIRSF000103">
    <property type="entry name" value="HIBADH"/>
    <property type="match status" value="1"/>
</dbReference>
<dbReference type="SUPFAM" id="SSF51735">
    <property type="entry name" value="NAD(P)-binding Rossmann-fold domains"/>
    <property type="match status" value="1"/>
</dbReference>
<evidence type="ECO:0000256" key="2">
    <source>
        <dbReference type="ARBA" id="ARBA00023002"/>
    </source>
</evidence>
<reference evidence="6 7" key="1">
    <citation type="submission" date="2024-04" db="EMBL/GenBank/DDBJ databases">
        <authorList>
            <person name="Wu Y.S."/>
            <person name="Zhang L."/>
        </authorList>
    </citation>
    <scope>NUCLEOTIDE SEQUENCE [LARGE SCALE GENOMIC DNA]</scope>
    <source>
        <strain evidence="6 7">KG-01</strain>
    </source>
</reference>
<evidence type="ECO:0000313" key="7">
    <source>
        <dbReference type="Proteomes" id="UP001398420"/>
    </source>
</evidence>
<proteinExistence type="inferred from homology"/>
<feature type="domain" description="6-phosphogluconate dehydrogenase NADP-binding" evidence="4">
    <location>
        <begin position="5"/>
        <end position="164"/>
    </location>
</feature>
<sequence>MTKKNVAFIGTGVMGASIVHHLLQAGYAVHIFTRTASKAQTLIEEGAVWHKTAADATKNAEVVFTMVGDPIDVEEVYFGDAGIFKTAKEGTLVIDLTTSQPTLAKKIATFAAERHIDALDAPVSGGDVGAKNGTLSIMVGGKKEAFERALSIFEVFGQNVVYQGLAGAGQHTKMCNQIAIATNMIGVAESLVYGKRAGLDLDTVLQSISAGAAGSWSLSNLAPRMIKGDLEPGFYIKHFLKDMRIALEEAEQMDLQLPGLQLAKKMYDELAEQGLQEKGTQAIIKYCKS</sequence>
<dbReference type="PANTHER" id="PTHR43060:SF15">
    <property type="entry name" value="3-HYDROXYISOBUTYRATE DEHYDROGENASE-LIKE 1, MITOCHONDRIAL-RELATED"/>
    <property type="match status" value="1"/>
</dbReference>
<organism evidence="6 7">
    <name type="scientific">Kurthia gibsonii</name>
    <dbReference type="NCBI Taxonomy" id="33946"/>
    <lineage>
        <taxon>Bacteria</taxon>
        <taxon>Bacillati</taxon>
        <taxon>Bacillota</taxon>
        <taxon>Bacilli</taxon>
        <taxon>Bacillales</taxon>
        <taxon>Caryophanaceae</taxon>
        <taxon>Kurthia</taxon>
    </lineage>
</organism>
<gene>
    <name evidence="6" type="ORF">AAF454_00485</name>
</gene>
<dbReference type="Gene3D" id="3.40.50.720">
    <property type="entry name" value="NAD(P)-binding Rossmann-like Domain"/>
    <property type="match status" value="1"/>
</dbReference>
<dbReference type="Proteomes" id="UP001398420">
    <property type="component" value="Unassembled WGS sequence"/>
</dbReference>
<dbReference type="GO" id="GO:0016491">
    <property type="term" value="F:oxidoreductase activity"/>
    <property type="evidence" value="ECO:0007669"/>
    <property type="project" value="UniProtKB-KW"/>
</dbReference>
<feature type="domain" description="3-hydroxyisobutyrate dehydrogenase-like NAD-binding" evidence="5">
    <location>
        <begin position="167"/>
        <end position="286"/>
    </location>
</feature>
<keyword evidence="7" id="KW-1185">Reference proteome</keyword>